<dbReference type="AlphaFoldDB" id="A0A9P0EZ02"/>
<proteinExistence type="predicted"/>
<gene>
    <name evidence="1" type="ORF">BEMITA_LOCUS979</name>
</gene>
<organism evidence="1 2">
    <name type="scientific">Bemisia tabaci</name>
    <name type="common">Sweetpotato whitefly</name>
    <name type="synonym">Aleurodes tabaci</name>
    <dbReference type="NCBI Taxonomy" id="7038"/>
    <lineage>
        <taxon>Eukaryota</taxon>
        <taxon>Metazoa</taxon>
        <taxon>Ecdysozoa</taxon>
        <taxon>Arthropoda</taxon>
        <taxon>Hexapoda</taxon>
        <taxon>Insecta</taxon>
        <taxon>Pterygota</taxon>
        <taxon>Neoptera</taxon>
        <taxon>Paraneoptera</taxon>
        <taxon>Hemiptera</taxon>
        <taxon>Sternorrhyncha</taxon>
        <taxon>Aleyrodoidea</taxon>
        <taxon>Aleyrodidae</taxon>
        <taxon>Aleyrodinae</taxon>
        <taxon>Bemisia</taxon>
    </lineage>
</organism>
<dbReference type="Proteomes" id="UP001152759">
    <property type="component" value="Chromosome 1"/>
</dbReference>
<name>A0A9P0EZ02_BEMTA</name>
<evidence type="ECO:0000313" key="2">
    <source>
        <dbReference type="Proteomes" id="UP001152759"/>
    </source>
</evidence>
<dbReference type="EMBL" id="OU963862">
    <property type="protein sequence ID" value="CAH0381315.1"/>
    <property type="molecule type" value="Genomic_DNA"/>
</dbReference>
<evidence type="ECO:0000313" key="1">
    <source>
        <dbReference type="EMBL" id="CAH0381315.1"/>
    </source>
</evidence>
<reference evidence="1" key="1">
    <citation type="submission" date="2021-12" db="EMBL/GenBank/DDBJ databases">
        <authorList>
            <person name="King R."/>
        </authorList>
    </citation>
    <scope>NUCLEOTIDE SEQUENCE</scope>
</reference>
<sequence>MGTLIVGEDIDLLVLMIALTPSSSDVLLLKPGKGKYAAQIFSSNQLRTSNVNLKNSILFIHAVSGCDTTSAFLGKGKGKFIKLLEKCGEVSCIAEKFDETDCTQDELFQAGGQLVLLLYGAEKSVTALNKCRFQRFNRALARPKTEVKLQTLPPTSDALAVFKIITDFVEKTRFLARFDFPSRRQLPPYLTN</sequence>
<keyword evidence="2" id="KW-1185">Reference proteome</keyword>
<accession>A0A9P0EZ02</accession>
<protein>
    <submittedName>
        <fullName evidence="1">Uncharacterized protein</fullName>
    </submittedName>
</protein>